<dbReference type="UniPathway" id="UPA00053">
    <property type="reaction ID" value="UER00086"/>
</dbReference>
<proteinExistence type="inferred from homology"/>
<dbReference type="Gene3D" id="3.20.20.70">
    <property type="entry name" value="Aldolase class I"/>
    <property type="match status" value="1"/>
</dbReference>
<feature type="active site" description="Schiff-base intermediate with substrate" evidence="4">
    <location>
        <position position="140"/>
    </location>
</feature>
<evidence type="ECO:0000256" key="1">
    <source>
        <dbReference type="ARBA" id="ARBA00001864"/>
    </source>
</evidence>
<comment type="caution">
    <text evidence="4">Lacks conserved residue(s) required for the propagation of feature annotation.</text>
</comment>
<keyword evidence="3 4" id="KW-0704">Schiff base</keyword>
<dbReference type="PANTHER" id="PTHR43699">
    <property type="entry name" value="3-DEHYDROQUINATE DEHYDRATASE"/>
    <property type="match status" value="1"/>
</dbReference>
<protein>
    <recommendedName>
        <fullName evidence="4">3-dehydroquinate dehydratase</fullName>
        <shortName evidence="4">3-dehydroquinase</shortName>
        <ecNumber evidence="4">4.2.1.10</ecNumber>
    </recommendedName>
    <alternativeName>
        <fullName evidence="4">Type I DHQase</fullName>
    </alternativeName>
    <alternativeName>
        <fullName evidence="4">Type I dehydroquinase</fullName>
        <shortName evidence="4">DHQ1</shortName>
    </alternativeName>
</protein>
<accession>A0A8J8GMD7</accession>
<evidence type="ECO:0000313" key="7">
    <source>
        <dbReference type="Proteomes" id="UP000728647"/>
    </source>
</evidence>
<sequence>MTADGFALAATTNDLTREPKARDTADIIEFRMDSAEDPIEQLANYDGDLPILATNRSRWFGGHAADRGRLDQLMAAAEFDVVEMVDVELETARGMQWVLEEFREQDVELVISFHEFDETPDQETLDAIIEECARYGDIAKVATYAADREDCLRILTAIDTATQNGIRAAGIAMGELGSHTRVIGPLYGSALGYAPLESDKSEYAPGQLPLHRLDSLIEMIEESGTDSRIFDQLDEEYPSRQEVTQTE</sequence>
<evidence type="ECO:0000313" key="5">
    <source>
        <dbReference type="EMBL" id="NUB90952.1"/>
    </source>
</evidence>
<dbReference type="EC" id="4.2.1.10" evidence="4"/>
<gene>
    <name evidence="4" type="primary">aroD</name>
    <name evidence="5" type="ORF">HT576_07945</name>
    <name evidence="6" type="ORF">HTZ84_13070</name>
</gene>
<feature type="binding site" evidence="4">
    <location>
        <position position="207"/>
    </location>
    <ligand>
        <name>3-dehydroquinate</name>
        <dbReference type="ChEBI" id="CHEBI:32364"/>
    </ligand>
</feature>
<comment type="catalytic activity">
    <reaction evidence="1 4">
        <text>3-dehydroquinate = 3-dehydroshikimate + H2O</text>
        <dbReference type="Rhea" id="RHEA:21096"/>
        <dbReference type="ChEBI" id="CHEBI:15377"/>
        <dbReference type="ChEBI" id="CHEBI:16630"/>
        <dbReference type="ChEBI" id="CHEBI:32364"/>
        <dbReference type="EC" id="4.2.1.10"/>
    </reaction>
</comment>
<dbReference type="GO" id="GO:0008652">
    <property type="term" value="P:amino acid biosynthetic process"/>
    <property type="evidence" value="ECO:0007669"/>
    <property type="project" value="UniProtKB-KW"/>
</dbReference>
<comment type="caution">
    <text evidence="5">The sequence shown here is derived from an EMBL/GenBank/DDBJ whole genome shotgun (WGS) entry which is preliminary data.</text>
</comment>
<keyword evidence="4" id="KW-0028">Amino-acid biosynthesis</keyword>
<comment type="similarity">
    <text evidence="4">Belongs to the type-I 3-dehydroquinase family.</text>
</comment>
<dbReference type="Proteomes" id="UP000728647">
    <property type="component" value="Unassembled WGS sequence"/>
</dbReference>
<comment type="subunit">
    <text evidence="4">Homodimer.</text>
</comment>
<dbReference type="RefSeq" id="WP_174681081.1">
    <property type="nucleotide sequence ID" value="NZ_JABUQZ010000001.1"/>
</dbReference>
<dbReference type="GO" id="GO:0003855">
    <property type="term" value="F:3-dehydroquinate dehydratase activity"/>
    <property type="evidence" value="ECO:0007669"/>
    <property type="project" value="UniProtKB-UniRule"/>
</dbReference>
<dbReference type="InterPro" id="IPR050146">
    <property type="entry name" value="Type-I_3-dehydroquinase"/>
</dbReference>
<comment type="function">
    <text evidence="4">Involved in the third step of the chorismate pathway, which leads to the biosynthesis of aromatic amino acids. Catalyzes the cis-dehydration of 3-dehydroquinate (DHQ) and introduces the first double bond of the aromatic ring to yield 3-dehydroshikimate.</text>
</comment>
<dbReference type="EMBL" id="JABURA010000001">
    <property type="protein sequence ID" value="NUB90952.1"/>
    <property type="molecule type" value="Genomic_DNA"/>
</dbReference>
<keyword evidence="2 4" id="KW-0456">Lyase</keyword>
<feature type="active site" description="Proton donor/acceptor" evidence="4">
    <location>
        <position position="114"/>
    </location>
</feature>
<dbReference type="Proteomes" id="UP001016761">
    <property type="component" value="Unassembled WGS sequence"/>
</dbReference>
<feature type="binding site" evidence="4">
    <location>
        <position position="181"/>
    </location>
    <ligand>
        <name>3-dehydroquinate</name>
        <dbReference type="ChEBI" id="CHEBI:32364"/>
    </ligand>
</feature>
<dbReference type="Pfam" id="PF01487">
    <property type="entry name" value="DHquinase_I"/>
    <property type="match status" value="1"/>
</dbReference>
<dbReference type="EMBL" id="JABUQZ010000001">
    <property type="protein sequence ID" value="NUC73230.1"/>
    <property type="molecule type" value="Genomic_DNA"/>
</dbReference>
<feature type="binding site" evidence="4">
    <location>
        <position position="56"/>
    </location>
    <ligand>
        <name>3-dehydroquinate</name>
        <dbReference type="ChEBI" id="CHEBI:32364"/>
    </ligand>
</feature>
<evidence type="ECO:0000313" key="6">
    <source>
        <dbReference type="EMBL" id="NUC73230.1"/>
    </source>
</evidence>
<evidence type="ECO:0000256" key="4">
    <source>
        <dbReference type="HAMAP-Rule" id="MF_00214"/>
    </source>
</evidence>
<keyword evidence="8" id="KW-1185">Reference proteome</keyword>
<dbReference type="AlphaFoldDB" id="A0A8J8GMD7"/>
<dbReference type="GO" id="GO:0009423">
    <property type="term" value="P:chorismate biosynthetic process"/>
    <property type="evidence" value="ECO:0007669"/>
    <property type="project" value="UniProtKB-UniRule"/>
</dbReference>
<evidence type="ECO:0000313" key="8">
    <source>
        <dbReference type="Proteomes" id="UP001016761"/>
    </source>
</evidence>
<reference evidence="5 8" key="1">
    <citation type="submission" date="2020-06" db="EMBL/GenBank/DDBJ databases">
        <title>Haloterrigena sp. nov., an extremely halophilic archaeon isolated from a saline sediment.</title>
        <authorList>
            <person name="Liu B.-B."/>
        </authorList>
    </citation>
    <scope>NUCLEOTIDE SEQUENCE</scope>
    <source>
        <strain evidence="5">SYSU A121-1</strain>
        <strain evidence="6 8">SYSU A558-1</strain>
    </source>
</reference>
<dbReference type="PANTHER" id="PTHR43699:SF1">
    <property type="entry name" value="3-DEHYDROQUINATE DEHYDRATASE"/>
    <property type="match status" value="1"/>
</dbReference>
<organism evidence="5 7">
    <name type="scientific">Haloterrigena gelatinilytica</name>
    <dbReference type="NCBI Taxonomy" id="2741724"/>
    <lineage>
        <taxon>Archaea</taxon>
        <taxon>Methanobacteriati</taxon>
        <taxon>Methanobacteriota</taxon>
        <taxon>Stenosarchaea group</taxon>
        <taxon>Halobacteria</taxon>
        <taxon>Halobacteriales</taxon>
        <taxon>Natrialbaceae</taxon>
        <taxon>Haloterrigena</taxon>
    </lineage>
</organism>
<dbReference type="GO" id="GO:0046279">
    <property type="term" value="P:3,4-dihydroxybenzoate biosynthetic process"/>
    <property type="evidence" value="ECO:0007669"/>
    <property type="project" value="TreeGrafter"/>
</dbReference>
<evidence type="ECO:0000256" key="3">
    <source>
        <dbReference type="ARBA" id="ARBA00023270"/>
    </source>
</evidence>
<feature type="binding site" evidence="4">
    <location>
        <begin position="29"/>
        <end position="31"/>
    </location>
    <ligand>
        <name>3-dehydroquinate</name>
        <dbReference type="ChEBI" id="CHEBI:32364"/>
    </ligand>
</feature>
<keyword evidence="4" id="KW-0057">Aromatic amino acid biosynthesis</keyword>
<evidence type="ECO:0000256" key="2">
    <source>
        <dbReference type="ARBA" id="ARBA00023239"/>
    </source>
</evidence>
<dbReference type="SUPFAM" id="SSF51569">
    <property type="entry name" value="Aldolase"/>
    <property type="match status" value="1"/>
</dbReference>
<dbReference type="CDD" id="cd00502">
    <property type="entry name" value="DHQase_I"/>
    <property type="match status" value="1"/>
</dbReference>
<dbReference type="OrthoDB" id="34329at2157"/>
<name>A0A8J8GMD7_9EURY</name>
<dbReference type="InterPro" id="IPR001381">
    <property type="entry name" value="DHquinase_I"/>
</dbReference>
<dbReference type="InterPro" id="IPR013785">
    <property type="entry name" value="Aldolase_TIM"/>
</dbReference>
<dbReference type="GO" id="GO:0009073">
    <property type="term" value="P:aromatic amino acid family biosynthetic process"/>
    <property type="evidence" value="ECO:0007669"/>
    <property type="project" value="UniProtKB-KW"/>
</dbReference>
<comment type="pathway">
    <text evidence="4">Metabolic intermediate biosynthesis; chorismate biosynthesis; chorismate from D-erythrose 4-phosphate and phosphoenolpyruvate: step 3/7.</text>
</comment>
<dbReference type="HAMAP" id="MF_00214">
    <property type="entry name" value="AroD"/>
    <property type="match status" value="1"/>
</dbReference>